<comment type="caution">
    <text evidence="1">The sequence shown here is derived from an EMBL/GenBank/DDBJ whole genome shotgun (WGS) entry which is preliminary data.</text>
</comment>
<dbReference type="AlphaFoldDB" id="D3AEV8"/>
<protein>
    <submittedName>
        <fullName evidence="1">Uncharacterized protein</fullName>
    </submittedName>
</protein>
<sequence length="54" mass="6463">MENIYKEVDFKTYCKTCEHKDLEEKFDPCNDCLAEPMNVNSDKPIYWKEAENGR</sequence>
<dbReference type="EMBL" id="ACIO01000160">
    <property type="protein sequence ID" value="EFC99616.1"/>
    <property type="molecule type" value="Genomic_DNA"/>
</dbReference>
<dbReference type="Proteomes" id="UP000004968">
    <property type="component" value="Unassembled WGS sequence"/>
</dbReference>
<organism evidence="1 2">
    <name type="scientific">Hungatella hathewayi DSM 13479</name>
    <dbReference type="NCBI Taxonomy" id="566550"/>
    <lineage>
        <taxon>Bacteria</taxon>
        <taxon>Bacillati</taxon>
        <taxon>Bacillota</taxon>
        <taxon>Clostridia</taxon>
        <taxon>Lachnospirales</taxon>
        <taxon>Lachnospiraceae</taxon>
        <taxon>Hungatella</taxon>
    </lineage>
</organism>
<evidence type="ECO:0000313" key="1">
    <source>
        <dbReference type="EMBL" id="EFC99616.1"/>
    </source>
</evidence>
<gene>
    <name evidence="1" type="ORF">CLOSTHATH_02142</name>
</gene>
<dbReference type="GeneID" id="93146961"/>
<accession>D3AEV8</accession>
<reference evidence="1 2" key="1">
    <citation type="submission" date="2010-01" db="EMBL/GenBank/DDBJ databases">
        <authorList>
            <person name="Weinstock G."/>
            <person name="Sodergren E."/>
            <person name="Clifton S."/>
            <person name="Fulton L."/>
            <person name="Fulton B."/>
            <person name="Courtney L."/>
            <person name="Fronick C."/>
            <person name="Harrison M."/>
            <person name="Strong C."/>
            <person name="Farmer C."/>
            <person name="Delahaunty K."/>
            <person name="Markovic C."/>
            <person name="Hall O."/>
            <person name="Minx P."/>
            <person name="Tomlinson C."/>
            <person name="Mitreva M."/>
            <person name="Nelson J."/>
            <person name="Hou S."/>
            <person name="Wollam A."/>
            <person name="Pepin K.H."/>
            <person name="Johnson M."/>
            <person name="Bhonagiri V."/>
            <person name="Nash W.E."/>
            <person name="Warren W."/>
            <person name="Chinwalla A."/>
            <person name="Mardis E.R."/>
            <person name="Wilson R.K."/>
        </authorList>
    </citation>
    <scope>NUCLEOTIDE SEQUENCE [LARGE SCALE GENOMIC DNA]</scope>
    <source>
        <strain evidence="1 2">DSM 13479</strain>
    </source>
</reference>
<dbReference type="HOGENOM" id="CLU_3078374_0_0_9"/>
<proteinExistence type="predicted"/>
<evidence type="ECO:0000313" key="2">
    <source>
        <dbReference type="Proteomes" id="UP000004968"/>
    </source>
</evidence>
<name>D3AEV8_9FIRM</name>
<dbReference type="RefSeq" id="WP_006772664.1">
    <property type="nucleotide sequence ID" value="NZ_GG667635.1"/>
</dbReference>